<evidence type="ECO:0000313" key="2">
    <source>
        <dbReference type="Proteomes" id="UP000190341"/>
    </source>
</evidence>
<reference evidence="1 2" key="1">
    <citation type="submission" date="2017-02" db="EMBL/GenBank/DDBJ databases">
        <authorList>
            <person name="Peterson S.W."/>
        </authorList>
    </citation>
    <scope>NUCLEOTIDE SEQUENCE [LARGE SCALE GENOMIC DNA]</scope>
    <source>
        <strain evidence="1 2">P15</strain>
    </source>
</reference>
<dbReference type="EMBL" id="FUZV01000001">
    <property type="protein sequence ID" value="SKC49795.1"/>
    <property type="molecule type" value="Genomic_DNA"/>
</dbReference>
<dbReference type="AlphaFoldDB" id="A0A1T5JEI8"/>
<dbReference type="Proteomes" id="UP000190341">
    <property type="component" value="Unassembled WGS sequence"/>
</dbReference>
<protein>
    <submittedName>
        <fullName evidence="1">Uncharacterized protein</fullName>
    </submittedName>
</protein>
<organism evidence="1 2">
    <name type="scientific">Pseudoxanthomonas indica</name>
    <dbReference type="NCBI Taxonomy" id="428993"/>
    <lineage>
        <taxon>Bacteria</taxon>
        <taxon>Pseudomonadati</taxon>
        <taxon>Pseudomonadota</taxon>
        <taxon>Gammaproteobacteria</taxon>
        <taxon>Lysobacterales</taxon>
        <taxon>Lysobacteraceae</taxon>
        <taxon>Pseudoxanthomonas</taxon>
    </lineage>
</organism>
<accession>A0A1T5JEI8</accession>
<keyword evidence="2" id="KW-1185">Reference proteome</keyword>
<sequence length="125" mass="13436">MTSLLPPGMEMTGRTRFVFREASNYQIHACHGVWGGPNPHGQLEASFYVDSPLLPVVANMRTSSEVPGLSVLESQDFPVAGDEGDVLHARRLVTGVVLTPADAIAIGEWLIQNATSILAITGRRP</sequence>
<gene>
    <name evidence="1" type="ORF">SAMN06296058_0738</name>
</gene>
<evidence type="ECO:0000313" key="1">
    <source>
        <dbReference type="EMBL" id="SKC49795.1"/>
    </source>
</evidence>
<name>A0A1T5JEI8_9GAMM</name>
<proteinExistence type="predicted"/>